<proteinExistence type="predicted"/>
<dbReference type="HOGENOM" id="CLU_081793_1_0_7"/>
<dbReference type="InterPro" id="IPR017900">
    <property type="entry name" value="4Fe4S_Fe_S_CS"/>
</dbReference>
<dbReference type="RefSeq" id="WP_004073199.1">
    <property type="nucleotide sequence ID" value="NZ_CM001488.1"/>
</dbReference>
<dbReference type="PROSITE" id="PS51379">
    <property type="entry name" value="4FE4S_FER_2"/>
    <property type="match status" value="1"/>
</dbReference>
<dbReference type="PROSITE" id="PS00198">
    <property type="entry name" value="4FE4S_FER_1"/>
    <property type="match status" value="1"/>
</dbReference>
<keyword evidence="3" id="KW-0411">Iron-sulfur</keyword>
<dbReference type="GO" id="GO:0046872">
    <property type="term" value="F:metal ion binding"/>
    <property type="evidence" value="ECO:0007669"/>
    <property type="project" value="UniProtKB-KW"/>
</dbReference>
<evidence type="ECO:0000256" key="3">
    <source>
        <dbReference type="ARBA" id="ARBA00023014"/>
    </source>
</evidence>
<dbReference type="InterPro" id="IPR017896">
    <property type="entry name" value="4Fe4S_Fe-S-bd"/>
</dbReference>
<keyword evidence="6" id="KW-1185">Reference proteome</keyword>
<evidence type="ECO:0000313" key="6">
    <source>
        <dbReference type="Proteomes" id="UP000005778"/>
    </source>
</evidence>
<dbReference type="Proteomes" id="UP000005778">
    <property type="component" value="Chromosome"/>
</dbReference>
<dbReference type="SUPFAM" id="SSF54862">
    <property type="entry name" value="4Fe-4S ferredoxins"/>
    <property type="match status" value="1"/>
</dbReference>
<feature type="domain" description="4Fe-4S ferredoxin-type" evidence="4">
    <location>
        <begin position="157"/>
        <end position="188"/>
    </location>
</feature>
<evidence type="ECO:0000259" key="4">
    <source>
        <dbReference type="PROSITE" id="PS51379"/>
    </source>
</evidence>
<dbReference type="EMBL" id="CM001488">
    <property type="protein sequence ID" value="EIM63847.1"/>
    <property type="molecule type" value="Genomic_DNA"/>
</dbReference>
<dbReference type="Gene3D" id="3.30.70.20">
    <property type="match status" value="1"/>
</dbReference>
<evidence type="ECO:0000256" key="1">
    <source>
        <dbReference type="ARBA" id="ARBA00022723"/>
    </source>
</evidence>
<dbReference type="PANTHER" id="PTHR42827">
    <property type="entry name" value="IRON-SULFUR CLUSTER-BINDING PROTEIN-RELATED"/>
    <property type="match status" value="1"/>
</dbReference>
<dbReference type="PANTHER" id="PTHR42827:SF1">
    <property type="entry name" value="IRON-SULFUR CLUSTER-BINDING PROTEIN"/>
    <property type="match status" value="1"/>
</dbReference>
<dbReference type="eggNOG" id="COG1600">
    <property type="taxonomic scope" value="Bacteria"/>
</dbReference>
<reference evidence="5 6" key="1">
    <citation type="submission" date="2011-09" db="EMBL/GenBank/DDBJ databases">
        <authorList>
            <consortium name="US DOE Joint Genome Institute (JGI-PGF)"/>
            <person name="Lucas S."/>
            <person name="Han J."/>
            <person name="Lapidus A."/>
            <person name="Cheng J.-F."/>
            <person name="Goodwin L."/>
            <person name="Pitluck S."/>
            <person name="Peters L."/>
            <person name="Land M.L."/>
            <person name="Hauser L."/>
            <person name="Orellana R."/>
            <person name="Lovley D."/>
            <person name="Woyke T.J."/>
        </authorList>
    </citation>
    <scope>NUCLEOTIDE SEQUENCE [LARGE SCALE GENOMIC DNA]</scope>
    <source>
        <strain evidence="5 6">2ac9</strain>
    </source>
</reference>
<protein>
    <recommendedName>
        <fullName evidence="4">4Fe-4S ferredoxin-type domain-containing protein</fullName>
    </recommendedName>
</protein>
<name>I5B2Y4_9BACT</name>
<dbReference type="OrthoDB" id="9815745at2"/>
<reference evidence="5 6" key="2">
    <citation type="submission" date="2012-02" db="EMBL/GenBank/DDBJ databases">
        <title>Improved High-Quality Draft sequence of Desulfobacter postgatei 2ac9.</title>
        <authorList>
            <consortium name="US DOE Joint Genome Institute"/>
            <person name="Lucas S."/>
            <person name="Han J."/>
            <person name="Lapidus A."/>
            <person name="Cheng J.-F."/>
            <person name="Goodwin L."/>
            <person name="Pitluck S."/>
            <person name="Peters L."/>
            <person name="Ovchinnikova G."/>
            <person name="Held B."/>
            <person name="Detter J.C."/>
            <person name="Han C."/>
            <person name="Tapia R."/>
            <person name="Land M."/>
            <person name="Hauser L."/>
            <person name="Kyrpides N."/>
            <person name="Ivanova N."/>
            <person name="Pagani I."/>
            <person name="Orellana R."/>
            <person name="Lovley D."/>
            <person name="Woyke T."/>
        </authorList>
    </citation>
    <scope>NUCLEOTIDE SEQUENCE [LARGE SCALE GENOMIC DNA]</scope>
    <source>
        <strain evidence="5 6">2ac9</strain>
    </source>
</reference>
<sequence>MKSQIGKTEFIDQIQDWGASIVRIADTFTLAGIDTYPEDLLENYSRAVSIAIRLSDSVIDGIDMQPTPLYSSHYSRINALLDDIAIRTTNLLQLNGAQAVPIPASQILDSEKWFSYISHKAVAIAAGIGWQGKSLLIVNPDFGPRIRLTTVLTNADFQPDSPIKNRCGKCNQCKEHCPAGAILGVNTDSHYSTRSEAINLEKCVHQVRDVFGQLPNIAPLICGICIKVCPWGHKTKKTNSVSRI</sequence>
<keyword evidence="2" id="KW-0408">Iron</keyword>
<organism evidence="5 6">
    <name type="scientific">Desulfobacter postgatei 2ac9</name>
    <dbReference type="NCBI Taxonomy" id="879212"/>
    <lineage>
        <taxon>Bacteria</taxon>
        <taxon>Pseudomonadati</taxon>
        <taxon>Thermodesulfobacteriota</taxon>
        <taxon>Desulfobacteria</taxon>
        <taxon>Desulfobacterales</taxon>
        <taxon>Desulfobacteraceae</taxon>
        <taxon>Desulfobacter</taxon>
    </lineage>
</organism>
<gene>
    <name evidence="5" type="ORF">DespoDRAFT_01941</name>
</gene>
<keyword evidence="1" id="KW-0479">Metal-binding</keyword>
<accession>I5B2Y4</accession>
<dbReference type="GO" id="GO:0051536">
    <property type="term" value="F:iron-sulfur cluster binding"/>
    <property type="evidence" value="ECO:0007669"/>
    <property type="project" value="UniProtKB-KW"/>
</dbReference>
<evidence type="ECO:0000313" key="5">
    <source>
        <dbReference type="EMBL" id="EIM63847.1"/>
    </source>
</evidence>
<dbReference type="STRING" id="879212.DespoDRAFT_01941"/>
<dbReference type="Pfam" id="PF13484">
    <property type="entry name" value="Fer4_16"/>
    <property type="match status" value="1"/>
</dbReference>
<dbReference type="AlphaFoldDB" id="I5B2Y4"/>
<evidence type="ECO:0000256" key="2">
    <source>
        <dbReference type="ARBA" id="ARBA00023004"/>
    </source>
</evidence>